<proteinExistence type="predicted"/>
<organism evidence="1 2">
    <name type="scientific">Dreissena polymorpha</name>
    <name type="common">Zebra mussel</name>
    <name type="synonym">Mytilus polymorpha</name>
    <dbReference type="NCBI Taxonomy" id="45954"/>
    <lineage>
        <taxon>Eukaryota</taxon>
        <taxon>Metazoa</taxon>
        <taxon>Spiralia</taxon>
        <taxon>Lophotrochozoa</taxon>
        <taxon>Mollusca</taxon>
        <taxon>Bivalvia</taxon>
        <taxon>Autobranchia</taxon>
        <taxon>Heteroconchia</taxon>
        <taxon>Euheterodonta</taxon>
        <taxon>Imparidentia</taxon>
        <taxon>Neoheterodontei</taxon>
        <taxon>Myida</taxon>
        <taxon>Dreissenoidea</taxon>
        <taxon>Dreissenidae</taxon>
        <taxon>Dreissena</taxon>
    </lineage>
</organism>
<protein>
    <submittedName>
        <fullName evidence="1">Uncharacterized protein</fullName>
    </submittedName>
</protein>
<name>A0A9D4LWA0_DREPO</name>
<reference evidence="1" key="1">
    <citation type="journal article" date="2019" name="bioRxiv">
        <title>The Genome of the Zebra Mussel, Dreissena polymorpha: A Resource for Invasive Species Research.</title>
        <authorList>
            <person name="McCartney M.A."/>
            <person name="Auch B."/>
            <person name="Kono T."/>
            <person name="Mallez S."/>
            <person name="Zhang Y."/>
            <person name="Obille A."/>
            <person name="Becker A."/>
            <person name="Abrahante J.E."/>
            <person name="Garbe J."/>
            <person name="Badalamenti J.P."/>
            <person name="Herman A."/>
            <person name="Mangelson H."/>
            <person name="Liachko I."/>
            <person name="Sullivan S."/>
            <person name="Sone E.D."/>
            <person name="Koren S."/>
            <person name="Silverstein K.A.T."/>
            <person name="Beckman K.B."/>
            <person name="Gohl D.M."/>
        </authorList>
    </citation>
    <scope>NUCLEOTIDE SEQUENCE</scope>
    <source>
        <strain evidence="1">Duluth1</strain>
        <tissue evidence="1">Whole animal</tissue>
    </source>
</reference>
<accession>A0A9D4LWA0</accession>
<dbReference type="Proteomes" id="UP000828390">
    <property type="component" value="Unassembled WGS sequence"/>
</dbReference>
<evidence type="ECO:0000313" key="1">
    <source>
        <dbReference type="EMBL" id="KAH3864903.1"/>
    </source>
</evidence>
<sequence>MFYEDRTINVVSRGLIRKNSPPRGGHVFQPTRTIFKFVQDIIVLPRKNAPPPCGHVFRTRPRYHGDNLLTTFHEDQKINVAFRMFTRQMLTPHDAHRTTDKSRSQMLIMCSGEQTK</sequence>
<gene>
    <name evidence="1" type="ORF">DPMN_027936</name>
</gene>
<dbReference type="EMBL" id="JAIWYP010000002">
    <property type="protein sequence ID" value="KAH3864903.1"/>
    <property type="molecule type" value="Genomic_DNA"/>
</dbReference>
<reference evidence="1" key="2">
    <citation type="submission" date="2020-11" db="EMBL/GenBank/DDBJ databases">
        <authorList>
            <person name="McCartney M.A."/>
            <person name="Auch B."/>
            <person name="Kono T."/>
            <person name="Mallez S."/>
            <person name="Becker A."/>
            <person name="Gohl D.M."/>
            <person name="Silverstein K.A.T."/>
            <person name="Koren S."/>
            <person name="Bechman K.B."/>
            <person name="Herman A."/>
            <person name="Abrahante J.E."/>
            <person name="Garbe J."/>
        </authorList>
    </citation>
    <scope>NUCLEOTIDE SEQUENCE</scope>
    <source>
        <strain evidence="1">Duluth1</strain>
        <tissue evidence="1">Whole animal</tissue>
    </source>
</reference>
<keyword evidence="2" id="KW-1185">Reference proteome</keyword>
<evidence type="ECO:0000313" key="2">
    <source>
        <dbReference type="Proteomes" id="UP000828390"/>
    </source>
</evidence>
<dbReference type="AlphaFoldDB" id="A0A9D4LWA0"/>
<comment type="caution">
    <text evidence="1">The sequence shown here is derived from an EMBL/GenBank/DDBJ whole genome shotgun (WGS) entry which is preliminary data.</text>
</comment>